<dbReference type="Pfam" id="PF02674">
    <property type="entry name" value="Colicin_V"/>
    <property type="match status" value="1"/>
</dbReference>
<proteinExistence type="predicted"/>
<dbReference type="GO" id="GO:0016020">
    <property type="term" value="C:membrane"/>
    <property type="evidence" value="ECO:0007669"/>
    <property type="project" value="UniProtKB-SubCell"/>
</dbReference>
<feature type="transmembrane region" description="Helical" evidence="5">
    <location>
        <begin position="6"/>
        <end position="21"/>
    </location>
</feature>
<evidence type="ECO:0000256" key="5">
    <source>
        <dbReference type="SAM" id="Phobius"/>
    </source>
</evidence>
<evidence type="ECO:0000256" key="4">
    <source>
        <dbReference type="ARBA" id="ARBA00023136"/>
    </source>
</evidence>
<evidence type="ECO:0000256" key="1">
    <source>
        <dbReference type="ARBA" id="ARBA00004141"/>
    </source>
</evidence>
<keyword evidence="4 5" id="KW-0472">Membrane</keyword>
<name>A0A540VXA4_9GAMM</name>
<feature type="transmembrane region" description="Helical" evidence="5">
    <location>
        <begin position="28"/>
        <end position="45"/>
    </location>
</feature>
<comment type="caution">
    <text evidence="6">The sequence shown here is derived from an EMBL/GenBank/DDBJ whole genome shotgun (WGS) entry which is preliminary data.</text>
</comment>
<feature type="transmembrane region" description="Helical" evidence="5">
    <location>
        <begin position="65"/>
        <end position="88"/>
    </location>
</feature>
<keyword evidence="3 5" id="KW-1133">Transmembrane helix</keyword>
<accession>A0A540VXA4</accession>
<dbReference type="AlphaFoldDB" id="A0A540VXA4"/>
<dbReference type="PANTHER" id="PTHR36926:SF1">
    <property type="entry name" value="COLICIN V PRODUCTION PROTEIN"/>
    <property type="match status" value="1"/>
</dbReference>
<feature type="transmembrane region" description="Helical" evidence="5">
    <location>
        <begin position="100"/>
        <end position="126"/>
    </location>
</feature>
<dbReference type="PANTHER" id="PTHR36926">
    <property type="entry name" value="COLICIN V PRODUCTION PROTEIN"/>
    <property type="match status" value="1"/>
</dbReference>
<evidence type="ECO:0000313" key="7">
    <source>
        <dbReference type="Proteomes" id="UP000315400"/>
    </source>
</evidence>
<reference evidence="6 7" key="1">
    <citation type="submission" date="2019-06" db="EMBL/GenBank/DDBJ databases">
        <title>Metagenome assembled Genome of Spiribacter salinus SL48-SHIP from the microbial mat of Salt Lake 48 (Novosibirsk region, Russia).</title>
        <authorList>
            <person name="Shipova A."/>
            <person name="Rozanov A.S."/>
            <person name="Bryanskaya A.V."/>
            <person name="Peltek S.E."/>
        </authorList>
    </citation>
    <scope>NUCLEOTIDE SEQUENCE [LARGE SCALE GENOMIC DNA]</scope>
    <source>
        <strain evidence="6">SL48-SHIP-2</strain>
    </source>
</reference>
<dbReference type="EMBL" id="VIFK01000006">
    <property type="protein sequence ID" value="TQF00744.1"/>
    <property type="molecule type" value="Genomic_DNA"/>
</dbReference>
<organism evidence="6 7">
    <name type="scientific">Spiribacter salinus</name>
    <dbReference type="NCBI Taxonomy" id="1335746"/>
    <lineage>
        <taxon>Bacteria</taxon>
        <taxon>Pseudomonadati</taxon>
        <taxon>Pseudomonadota</taxon>
        <taxon>Gammaproteobacteria</taxon>
        <taxon>Chromatiales</taxon>
        <taxon>Ectothiorhodospiraceae</taxon>
        <taxon>Spiribacter</taxon>
    </lineage>
</organism>
<protein>
    <submittedName>
        <fullName evidence="6">CvpA family protein</fullName>
    </submittedName>
</protein>
<comment type="subcellular location">
    <subcellularLocation>
        <location evidence="1">Membrane</location>
        <topology evidence="1">Multi-pass membrane protein</topology>
    </subcellularLocation>
</comment>
<gene>
    <name evidence="6" type="ORF">FKY71_02100</name>
</gene>
<dbReference type="GO" id="GO:0009403">
    <property type="term" value="P:toxin biosynthetic process"/>
    <property type="evidence" value="ECO:0007669"/>
    <property type="project" value="InterPro"/>
</dbReference>
<sequence>MNWLDYTLLGVIGISVLIGVIRGFVREVISVVSWVAAFLVAVRYSGTGAEELAPWIDSPMLRTVIAFAALFIATLLVGALIGYIARGLVGRTGLSGTDRLLGIVFGGVRGSLLVGLMILAAGLTALPEEAWWQDSVIADAYQPWVCHQQIGGWLGAAEAYEPLTQAPMNGSAAFAYWEAFCGHGETTDNGKG</sequence>
<evidence type="ECO:0000256" key="2">
    <source>
        <dbReference type="ARBA" id="ARBA00022692"/>
    </source>
</evidence>
<dbReference type="STRING" id="1260251.SPISAL_06430"/>
<dbReference type="Proteomes" id="UP000315400">
    <property type="component" value="Unassembled WGS sequence"/>
</dbReference>
<dbReference type="InterPro" id="IPR003825">
    <property type="entry name" value="Colicin-V_CvpA"/>
</dbReference>
<keyword evidence="2 5" id="KW-0812">Transmembrane</keyword>
<evidence type="ECO:0000313" key="6">
    <source>
        <dbReference type="EMBL" id="TQF00744.1"/>
    </source>
</evidence>
<dbReference type="InterPro" id="IPR052719">
    <property type="entry name" value="CvpA-like"/>
</dbReference>
<evidence type="ECO:0000256" key="3">
    <source>
        <dbReference type="ARBA" id="ARBA00022989"/>
    </source>
</evidence>